<keyword evidence="2" id="KW-1185">Reference proteome</keyword>
<dbReference type="KEGG" id="mrob:HH214_08405"/>
<gene>
    <name evidence="1" type="ORF">HH214_08405</name>
</gene>
<dbReference type="RefSeq" id="WP_169606899.1">
    <property type="nucleotide sequence ID" value="NZ_CP051682.1"/>
</dbReference>
<dbReference type="InterPro" id="IPR011050">
    <property type="entry name" value="Pectin_lyase_fold/virulence"/>
</dbReference>
<dbReference type="InterPro" id="IPR012334">
    <property type="entry name" value="Pectin_lyas_fold"/>
</dbReference>
<proteinExistence type="predicted"/>
<evidence type="ECO:0000313" key="2">
    <source>
        <dbReference type="Proteomes" id="UP000503278"/>
    </source>
</evidence>
<name>A0A7L5E4Y6_9SPHI</name>
<evidence type="ECO:0000313" key="1">
    <source>
        <dbReference type="EMBL" id="QJD95893.1"/>
    </source>
</evidence>
<dbReference type="Gene3D" id="2.160.20.10">
    <property type="entry name" value="Single-stranded right-handed beta-helix, Pectin lyase-like"/>
    <property type="match status" value="1"/>
</dbReference>
<sequence length="595" mass="65805">MINLSDYSALRNCTAYTDTIFVQGCAMQGDGGEGLFIWENSSIAPDDGGTILRPAVDHTPSSGAWKRIVGDAVEANWFGAKADGSVDAAPQIKKAIETAIHTHTKVRLAPGTYRFDQVIALDIPDNFHLIIEGNGALIKASPLVTSASSEVNLIRFFTSAGTDTQGTGVFIDNLDFDGGVPNPQFTEPNISAIKRIHAVVAEDIFTVNISNCHFKNIQGSGTRTYNFVYANFQNLNFQNVGGKFRLENEFDSFGDGIYLCQTNLETSRPTRRQSHSAITNCHINAYNPSSYNNYASRCGICVEGFNTLKSDHRVYLQVSNCTISGYDRTFHIEGIDAEVTATALNVQNFQCIYLMAWGRSKCTFTNCNFNSRLPNNPNQVRLGTGGINTYPSELINHITFNHCQINPQGEATFIGQLDFVDSILDYSNHDVYFEHAIIVLTRSQLINISHNLSRGLNFYGCTLSATNSIMQGYKNGADNSGGILHFEDLVLPVFDRNTITDTRLILTFKPAALARLTNNIIYRHPKGSGAPMEALMNFNNIQQVQMSNNIFYVDVATASDQEPIYQTYAVQHVSHDHDIKYLHILDSGKTSKSRL</sequence>
<dbReference type="EMBL" id="CP051682">
    <property type="protein sequence ID" value="QJD95893.1"/>
    <property type="molecule type" value="Genomic_DNA"/>
</dbReference>
<reference evidence="1 2" key="1">
    <citation type="submission" date="2020-04" db="EMBL/GenBank/DDBJ databases">
        <title>Genome sequencing of novel species.</title>
        <authorList>
            <person name="Heo J."/>
            <person name="Kim S.-J."/>
            <person name="Kim J.-S."/>
            <person name="Hong S.-B."/>
            <person name="Kwon S.-W."/>
        </authorList>
    </citation>
    <scope>NUCLEOTIDE SEQUENCE [LARGE SCALE GENOMIC DNA]</scope>
    <source>
        <strain evidence="1 2">F39-2</strain>
    </source>
</reference>
<dbReference type="Proteomes" id="UP000503278">
    <property type="component" value="Chromosome"/>
</dbReference>
<evidence type="ECO:0008006" key="3">
    <source>
        <dbReference type="Google" id="ProtNLM"/>
    </source>
</evidence>
<accession>A0A7L5E4Y6</accession>
<dbReference type="SUPFAM" id="SSF51126">
    <property type="entry name" value="Pectin lyase-like"/>
    <property type="match status" value="2"/>
</dbReference>
<protein>
    <recommendedName>
        <fullName evidence="3">Pectate lyase superfamily protein domain-containing protein</fullName>
    </recommendedName>
</protein>
<organism evidence="1 2">
    <name type="scientific">Mucilaginibacter robiniae</name>
    <dbReference type="NCBI Taxonomy" id="2728022"/>
    <lineage>
        <taxon>Bacteria</taxon>
        <taxon>Pseudomonadati</taxon>
        <taxon>Bacteroidota</taxon>
        <taxon>Sphingobacteriia</taxon>
        <taxon>Sphingobacteriales</taxon>
        <taxon>Sphingobacteriaceae</taxon>
        <taxon>Mucilaginibacter</taxon>
    </lineage>
</organism>
<dbReference type="AlphaFoldDB" id="A0A7L5E4Y6"/>